<name>A0A1Q6F4H4_9BACT</name>
<evidence type="ECO:0000313" key="14">
    <source>
        <dbReference type="Proteomes" id="UP000187417"/>
    </source>
</evidence>
<evidence type="ECO:0000256" key="11">
    <source>
        <dbReference type="RuleBase" id="RU362081"/>
    </source>
</evidence>
<evidence type="ECO:0000256" key="1">
    <source>
        <dbReference type="ARBA" id="ARBA00004127"/>
    </source>
</evidence>
<dbReference type="InterPro" id="IPR006121">
    <property type="entry name" value="HMA_dom"/>
</dbReference>
<dbReference type="GO" id="GO:0005524">
    <property type="term" value="F:ATP binding"/>
    <property type="evidence" value="ECO:0007669"/>
    <property type="project" value="UniProtKB-UniRule"/>
</dbReference>
<dbReference type="PROSITE" id="PS00154">
    <property type="entry name" value="ATPASE_E1_E2"/>
    <property type="match status" value="1"/>
</dbReference>
<dbReference type="InterPro" id="IPR036412">
    <property type="entry name" value="HAD-like_sf"/>
</dbReference>
<dbReference type="Pfam" id="PF00702">
    <property type="entry name" value="Hydrolase"/>
    <property type="match status" value="1"/>
</dbReference>
<dbReference type="PROSITE" id="PS01047">
    <property type="entry name" value="HMA_1"/>
    <property type="match status" value="1"/>
</dbReference>
<evidence type="ECO:0000256" key="10">
    <source>
        <dbReference type="ARBA" id="ARBA00023136"/>
    </source>
</evidence>
<dbReference type="InterPro" id="IPR018303">
    <property type="entry name" value="ATPase_P-typ_P_site"/>
</dbReference>
<dbReference type="Gene3D" id="2.70.150.10">
    <property type="entry name" value="Calcium-transporting ATPase, cytoplasmic transduction domain A"/>
    <property type="match status" value="1"/>
</dbReference>
<feature type="transmembrane region" description="Helical" evidence="11">
    <location>
        <begin position="709"/>
        <end position="731"/>
    </location>
</feature>
<evidence type="ECO:0000256" key="4">
    <source>
        <dbReference type="ARBA" id="ARBA00022692"/>
    </source>
</evidence>
<dbReference type="SUPFAM" id="SSF81665">
    <property type="entry name" value="Calcium ATPase, transmembrane domain M"/>
    <property type="match status" value="1"/>
</dbReference>
<dbReference type="InterPro" id="IPR001757">
    <property type="entry name" value="P_typ_ATPase"/>
</dbReference>
<comment type="caution">
    <text evidence="13">The sequence shown here is derived from an EMBL/GenBank/DDBJ whole genome shotgun (WGS) entry which is preliminary data.</text>
</comment>
<dbReference type="PROSITE" id="PS50846">
    <property type="entry name" value="HMA_2"/>
    <property type="match status" value="1"/>
</dbReference>
<feature type="transmembrane region" description="Helical" evidence="11">
    <location>
        <begin position="371"/>
        <end position="394"/>
    </location>
</feature>
<dbReference type="EMBL" id="MNQH01000032">
    <property type="protein sequence ID" value="OKY93787.1"/>
    <property type="molecule type" value="Genomic_DNA"/>
</dbReference>
<dbReference type="InterPro" id="IPR044492">
    <property type="entry name" value="P_typ_ATPase_HD_dom"/>
</dbReference>
<keyword evidence="10 11" id="KW-0472">Membrane</keyword>
<dbReference type="SUPFAM" id="SSF81653">
    <property type="entry name" value="Calcium ATPase, transduction domain A"/>
    <property type="match status" value="1"/>
</dbReference>
<dbReference type="FunFam" id="2.70.150.10:FF:000002">
    <property type="entry name" value="Copper-transporting ATPase 1, putative"/>
    <property type="match status" value="1"/>
</dbReference>
<evidence type="ECO:0000256" key="9">
    <source>
        <dbReference type="ARBA" id="ARBA00022989"/>
    </source>
</evidence>
<feature type="transmembrane region" description="Helical" evidence="11">
    <location>
        <begin position="189"/>
        <end position="208"/>
    </location>
</feature>
<evidence type="ECO:0000256" key="2">
    <source>
        <dbReference type="ARBA" id="ARBA00006024"/>
    </source>
</evidence>
<dbReference type="InterPro" id="IPR023214">
    <property type="entry name" value="HAD_sf"/>
</dbReference>
<keyword evidence="5 11" id="KW-0479">Metal-binding</keyword>
<dbReference type="FunFam" id="3.30.70.100:FF:000001">
    <property type="entry name" value="ATPase copper transporting beta"/>
    <property type="match status" value="1"/>
</dbReference>
<dbReference type="PRINTS" id="PR00119">
    <property type="entry name" value="CATATPASE"/>
</dbReference>
<comment type="subcellular location">
    <subcellularLocation>
        <location evidence="11">Cell membrane</location>
    </subcellularLocation>
    <subcellularLocation>
        <location evidence="1">Endomembrane system</location>
        <topology evidence="1">Multi-pass membrane protein</topology>
    </subcellularLocation>
</comment>
<dbReference type="GO" id="GO:0005886">
    <property type="term" value="C:plasma membrane"/>
    <property type="evidence" value="ECO:0007669"/>
    <property type="project" value="UniProtKB-SubCell"/>
</dbReference>
<keyword evidence="6 11" id="KW-0547">Nucleotide-binding</keyword>
<dbReference type="SFLD" id="SFLDG00002">
    <property type="entry name" value="C1.7:_P-type_atpase_like"/>
    <property type="match status" value="1"/>
</dbReference>
<keyword evidence="3" id="KW-0813">Transport</keyword>
<dbReference type="InterPro" id="IPR023299">
    <property type="entry name" value="ATPase_P-typ_cyto_dom_N"/>
</dbReference>
<dbReference type="CDD" id="cd00371">
    <property type="entry name" value="HMA"/>
    <property type="match status" value="1"/>
</dbReference>
<protein>
    <submittedName>
        <fullName evidence="13">Copper-translocating P-type ATPase</fullName>
    </submittedName>
</protein>
<evidence type="ECO:0000313" key="13">
    <source>
        <dbReference type="EMBL" id="OKY93787.1"/>
    </source>
</evidence>
<dbReference type="NCBIfam" id="TIGR01494">
    <property type="entry name" value="ATPase_P-type"/>
    <property type="match status" value="1"/>
</dbReference>
<dbReference type="NCBIfam" id="TIGR01511">
    <property type="entry name" value="ATPase-IB1_Cu"/>
    <property type="match status" value="1"/>
</dbReference>
<dbReference type="AlphaFoldDB" id="A0A1Q6F4H4"/>
<feature type="transmembrane region" description="Helical" evidence="11">
    <location>
        <begin position="158"/>
        <end position="177"/>
    </location>
</feature>
<dbReference type="InterPro" id="IPR059000">
    <property type="entry name" value="ATPase_P-type_domA"/>
</dbReference>
<dbReference type="GO" id="GO:0005507">
    <property type="term" value="F:copper ion binding"/>
    <property type="evidence" value="ECO:0007669"/>
    <property type="project" value="TreeGrafter"/>
</dbReference>
<dbReference type="Gene3D" id="3.30.70.100">
    <property type="match status" value="1"/>
</dbReference>
<dbReference type="Pfam" id="PF00403">
    <property type="entry name" value="HMA"/>
    <property type="match status" value="1"/>
</dbReference>
<evidence type="ECO:0000256" key="3">
    <source>
        <dbReference type="ARBA" id="ARBA00022448"/>
    </source>
</evidence>
<keyword evidence="7 11" id="KW-0067">ATP-binding</keyword>
<dbReference type="Proteomes" id="UP000187417">
    <property type="component" value="Unassembled WGS sequence"/>
</dbReference>
<evidence type="ECO:0000256" key="6">
    <source>
        <dbReference type="ARBA" id="ARBA00022741"/>
    </source>
</evidence>
<dbReference type="InterPro" id="IPR027256">
    <property type="entry name" value="P-typ_ATPase_IB"/>
</dbReference>
<keyword evidence="11" id="KW-1003">Cell membrane</keyword>
<feature type="transmembrane region" description="Helical" evidence="11">
    <location>
        <begin position="343"/>
        <end position="365"/>
    </location>
</feature>
<dbReference type="InterPro" id="IPR023298">
    <property type="entry name" value="ATPase_P-typ_TM_dom_sf"/>
</dbReference>
<dbReference type="Pfam" id="PF00122">
    <property type="entry name" value="E1-E2_ATPase"/>
    <property type="match status" value="1"/>
</dbReference>
<keyword evidence="9 11" id="KW-1133">Transmembrane helix</keyword>
<evidence type="ECO:0000256" key="5">
    <source>
        <dbReference type="ARBA" id="ARBA00022723"/>
    </source>
</evidence>
<feature type="domain" description="HMA" evidence="12">
    <location>
        <begin position="7"/>
        <end position="73"/>
    </location>
</feature>
<dbReference type="STRING" id="28117.BHV66_07720"/>
<comment type="similarity">
    <text evidence="2 11">Belongs to the cation transport ATPase (P-type) (TC 3.A.3) family. Type IB subfamily.</text>
</comment>
<accession>A0A1Q6F4H4</accession>
<dbReference type="PANTHER" id="PTHR43520">
    <property type="entry name" value="ATP7, ISOFORM B"/>
    <property type="match status" value="1"/>
</dbReference>
<keyword evidence="8" id="KW-1278">Translocase</keyword>
<evidence type="ECO:0000256" key="7">
    <source>
        <dbReference type="ARBA" id="ARBA00022840"/>
    </source>
</evidence>
<dbReference type="GO" id="GO:0012505">
    <property type="term" value="C:endomembrane system"/>
    <property type="evidence" value="ECO:0007669"/>
    <property type="project" value="UniProtKB-SubCell"/>
</dbReference>
<dbReference type="Gene3D" id="3.40.50.1000">
    <property type="entry name" value="HAD superfamily/HAD-like"/>
    <property type="match status" value="1"/>
</dbReference>
<feature type="transmembrane region" description="Helical" evidence="11">
    <location>
        <begin position="99"/>
        <end position="117"/>
    </location>
</feature>
<sequence length="737" mass="78836">MSKGKYVKRTFPLAGLHCAGCAARVEKILNAQTGVVAASVNLAASTAAVEYDTMQTSPERLRQAVQEGGYDMLADSDDDTPDELERMNRERYRDLKRRAFWAVVLAIPVVVIGMFFMDMPYGGAIMALLSAPVVFWLGRGFFVNAWQQLRHRTATMDTLVALSTGIAYLFSLFNLVFPEFWLSRGVEPHVYFEAAAVIIAFILLGRTLEEKAKGDTTASLKKLIGLQPKNAIVVAADGTQTEIPISRIRVGDLLAVRPGEKIAVDGAVCEGDSYVDESMLSGEPLPVHKEPGTKVFAGTINQKGSFRFRAEKVGAATMLAQIIRMVQEAQGSKAPVQKLADKIAGIFVPAIIGIALLSFVLWLVFDPSGGMTHGILAAVTVLVIACPCALGLATPTAVMVGIGKGAEKGILIRDAVSLETAGKIDTVVLDKTGTLTEGKPVVTDIVWANGDDRAKAVFFSLEKLSEHPLADAVVHYFAGVPTLNVERFGSLTGKGIEGTVDGVRYFAGSRRLLDEQGIVVGKELNIEAQRLSAEAKSIVWFADSEQALAVAAIADRIKDSSVEAVRELQAAGIDVYMLTGDSRAAAGHIAEKAGIRNFEAEILPQDKAAFVKRLQTLGHKVAMAGDGINDSAALAQADLSIAMGGGSDIAMDVAQMTIISSDLRKIPEAIRLSKQTVRTIRQNLFWAFIYNLVGIPVAAGALYPVSGFLLNPMIAGAAMALSSVSVVANSLRLKYRR</sequence>
<dbReference type="GO" id="GO:0043682">
    <property type="term" value="F:P-type divalent copper transporter activity"/>
    <property type="evidence" value="ECO:0007669"/>
    <property type="project" value="TreeGrafter"/>
</dbReference>
<dbReference type="SFLD" id="SFLDS00003">
    <property type="entry name" value="Haloacid_Dehalogenase"/>
    <property type="match status" value="1"/>
</dbReference>
<dbReference type="GO" id="GO:0055070">
    <property type="term" value="P:copper ion homeostasis"/>
    <property type="evidence" value="ECO:0007669"/>
    <property type="project" value="TreeGrafter"/>
</dbReference>
<dbReference type="InterPro" id="IPR036163">
    <property type="entry name" value="HMA_dom_sf"/>
</dbReference>
<reference evidence="13 14" key="1">
    <citation type="journal article" date="2016" name="Nat. Biotechnol.">
        <title>Measurement of bacterial replication rates in microbial communities.</title>
        <authorList>
            <person name="Brown C.T."/>
            <person name="Olm M.R."/>
            <person name="Thomas B.C."/>
            <person name="Banfield J.F."/>
        </authorList>
    </citation>
    <scope>NUCLEOTIDE SEQUENCE [LARGE SCALE GENOMIC DNA]</scope>
    <source>
        <strain evidence="13">CAG:67_53_122</strain>
    </source>
</reference>
<dbReference type="NCBIfam" id="TIGR01525">
    <property type="entry name" value="ATPase-IB_hvy"/>
    <property type="match status" value="1"/>
</dbReference>
<dbReference type="PANTHER" id="PTHR43520:SF8">
    <property type="entry name" value="P-TYPE CU(+) TRANSPORTER"/>
    <property type="match status" value="1"/>
</dbReference>
<dbReference type="RefSeq" id="WP_278339390.1">
    <property type="nucleotide sequence ID" value="NZ_BAAFLA010000014.1"/>
</dbReference>
<dbReference type="GO" id="GO:0016887">
    <property type="term" value="F:ATP hydrolysis activity"/>
    <property type="evidence" value="ECO:0007669"/>
    <property type="project" value="InterPro"/>
</dbReference>
<feature type="transmembrane region" description="Helical" evidence="11">
    <location>
        <begin position="123"/>
        <end position="146"/>
    </location>
</feature>
<keyword evidence="4 11" id="KW-0812">Transmembrane</keyword>
<dbReference type="CDD" id="cd02094">
    <property type="entry name" value="P-type_ATPase_Cu-like"/>
    <property type="match status" value="1"/>
</dbReference>
<dbReference type="InterPro" id="IPR017969">
    <property type="entry name" value="Heavy-metal-associated_CS"/>
</dbReference>
<proteinExistence type="inferred from homology"/>
<dbReference type="Gene3D" id="3.40.1110.10">
    <property type="entry name" value="Calcium-transporting ATPase, cytoplasmic domain N"/>
    <property type="match status" value="1"/>
</dbReference>
<organism evidence="13 14">
    <name type="scientific">Alistipes putredinis</name>
    <dbReference type="NCBI Taxonomy" id="28117"/>
    <lineage>
        <taxon>Bacteria</taxon>
        <taxon>Pseudomonadati</taxon>
        <taxon>Bacteroidota</taxon>
        <taxon>Bacteroidia</taxon>
        <taxon>Bacteroidales</taxon>
        <taxon>Rikenellaceae</taxon>
        <taxon>Alistipes</taxon>
    </lineage>
</organism>
<gene>
    <name evidence="13" type="ORF">BHV66_07720</name>
</gene>
<dbReference type="SUPFAM" id="SSF55008">
    <property type="entry name" value="HMA, heavy metal-associated domain"/>
    <property type="match status" value="1"/>
</dbReference>
<dbReference type="PRINTS" id="PR00943">
    <property type="entry name" value="CUATPASE"/>
</dbReference>
<dbReference type="SFLD" id="SFLDF00027">
    <property type="entry name" value="p-type_atpase"/>
    <property type="match status" value="1"/>
</dbReference>
<dbReference type="SUPFAM" id="SSF56784">
    <property type="entry name" value="HAD-like"/>
    <property type="match status" value="1"/>
</dbReference>
<evidence type="ECO:0000259" key="12">
    <source>
        <dbReference type="PROSITE" id="PS50846"/>
    </source>
</evidence>
<evidence type="ECO:0000256" key="8">
    <source>
        <dbReference type="ARBA" id="ARBA00022967"/>
    </source>
</evidence>
<feature type="transmembrane region" description="Helical" evidence="11">
    <location>
        <begin position="684"/>
        <end position="703"/>
    </location>
</feature>
<dbReference type="InterPro" id="IPR008250">
    <property type="entry name" value="ATPase_P-typ_transduc_dom_A_sf"/>
</dbReference>